<dbReference type="Pfam" id="PF00069">
    <property type="entry name" value="Pkinase"/>
    <property type="match status" value="1"/>
</dbReference>
<comment type="catalytic activity">
    <reaction evidence="8">
        <text>L-seryl-[protein] + ATP = O-phospho-L-seryl-[protein] + ADP + H(+)</text>
        <dbReference type="Rhea" id="RHEA:17989"/>
        <dbReference type="Rhea" id="RHEA-COMP:9863"/>
        <dbReference type="Rhea" id="RHEA-COMP:11604"/>
        <dbReference type="ChEBI" id="CHEBI:15378"/>
        <dbReference type="ChEBI" id="CHEBI:29999"/>
        <dbReference type="ChEBI" id="CHEBI:30616"/>
        <dbReference type="ChEBI" id="CHEBI:83421"/>
        <dbReference type="ChEBI" id="CHEBI:456216"/>
        <dbReference type="EC" id="2.7.11.1"/>
    </reaction>
</comment>
<feature type="binding site" evidence="9">
    <location>
        <position position="68"/>
    </location>
    <ligand>
        <name>ATP</name>
        <dbReference type="ChEBI" id="CHEBI:30616"/>
    </ligand>
</feature>
<dbReference type="eggNOG" id="COG0515">
    <property type="taxonomic scope" value="Bacteria"/>
</dbReference>
<reference evidence="11 12" key="1">
    <citation type="submission" date="2012-06" db="EMBL/GenBank/DDBJ databases">
        <title>Finished chromosome of genome of Crinalium epipsammum PCC 9333.</title>
        <authorList>
            <consortium name="US DOE Joint Genome Institute"/>
            <person name="Gugger M."/>
            <person name="Coursin T."/>
            <person name="Rippka R."/>
            <person name="Tandeau De Marsac N."/>
            <person name="Huntemann M."/>
            <person name="Wei C.-L."/>
            <person name="Han J."/>
            <person name="Detter J.C."/>
            <person name="Han C."/>
            <person name="Tapia R."/>
            <person name="Davenport K."/>
            <person name="Daligault H."/>
            <person name="Erkkila T."/>
            <person name="Gu W."/>
            <person name="Munk A.C.C."/>
            <person name="Teshima H."/>
            <person name="Xu Y."/>
            <person name="Chain P."/>
            <person name="Chen A."/>
            <person name="Krypides N."/>
            <person name="Mavromatis K."/>
            <person name="Markowitz V."/>
            <person name="Szeto E."/>
            <person name="Ivanova N."/>
            <person name="Mikhailova N."/>
            <person name="Ovchinnikova G."/>
            <person name="Pagani I."/>
            <person name="Pati A."/>
            <person name="Goodwin L."/>
            <person name="Peters L."/>
            <person name="Pitluck S."/>
            <person name="Woyke T."/>
            <person name="Kerfeld C."/>
        </authorList>
    </citation>
    <scope>NUCLEOTIDE SEQUENCE [LARGE SCALE GENOMIC DNA]</scope>
    <source>
        <strain evidence="11 12">PCC 9333</strain>
    </source>
</reference>
<dbReference type="HOGENOM" id="CLU_027264_0_0_3"/>
<dbReference type="InterPro" id="IPR011009">
    <property type="entry name" value="Kinase-like_dom_sf"/>
</dbReference>
<dbReference type="GO" id="GO:0004674">
    <property type="term" value="F:protein serine/threonine kinase activity"/>
    <property type="evidence" value="ECO:0007669"/>
    <property type="project" value="UniProtKB-KW"/>
</dbReference>
<keyword evidence="4 9" id="KW-0547">Nucleotide-binding</keyword>
<evidence type="ECO:0000313" key="11">
    <source>
        <dbReference type="EMBL" id="AFZ14387.1"/>
    </source>
</evidence>
<dbReference type="Proteomes" id="UP000010472">
    <property type="component" value="Chromosome"/>
</dbReference>
<dbReference type="STRING" id="1173022.Cri9333_3564"/>
<dbReference type="PROSITE" id="PS00107">
    <property type="entry name" value="PROTEIN_KINASE_ATP"/>
    <property type="match status" value="1"/>
</dbReference>
<keyword evidence="3" id="KW-0808">Transferase</keyword>
<evidence type="ECO:0000256" key="9">
    <source>
        <dbReference type="PROSITE-ProRule" id="PRU10141"/>
    </source>
</evidence>
<protein>
    <recommendedName>
        <fullName evidence="1">non-specific serine/threonine protein kinase</fullName>
        <ecNumber evidence="1">2.7.11.1</ecNumber>
    </recommendedName>
</protein>
<dbReference type="Gene3D" id="3.30.200.20">
    <property type="entry name" value="Phosphorylase Kinase, domain 1"/>
    <property type="match status" value="1"/>
</dbReference>
<evidence type="ECO:0000313" key="12">
    <source>
        <dbReference type="Proteomes" id="UP000010472"/>
    </source>
</evidence>
<keyword evidence="6 9" id="KW-0067">ATP-binding</keyword>
<feature type="domain" description="Protein kinase" evidence="10">
    <location>
        <begin position="38"/>
        <end position="304"/>
    </location>
</feature>
<accession>K9W3Q3</accession>
<dbReference type="InterPro" id="IPR000719">
    <property type="entry name" value="Prot_kinase_dom"/>
</dbReference>
<dbReference type="CDD" id="cd14014">
    <property type="entry name" value="STKc_PknB_like"/>
    <property type="match status" value="1"/>
</dbReference>
<dbReference type="Gene3D" id="1.10.510.10">
    <property type="entry name" value="Transferase(Phosphotransferase) domain 1"/>
    <property type="match status" value="1"/>
</dbReference>
<evidence type="ECO:0000256" key="4">
    <source>
        <dbReference type="ARBA" id="ARBA00022741"/>
    </source>
</evidence>
<evidence type="ECO:0000259" key="10">
    <source>
        <dbReference type="PROSITE" id="PS50011"/>
    </source>
</evidence>
<keyword evidence="5 11" id="KW-0418">Kinase</keyword>
<dbReference type="PROSITE" id="PS50011">
    <property type="entry name" value="PROTEIN_KINASE_DOM"/>
    <property type="match status" value="1"/>
</dbReference>
<evidence type="ECO:0000256" key="8">
    <source>
        <dbReference type="ARBA" id="ARBA00048679"/>
    </source>
</evidence>
<evidence type="ECO:0000256" key="2">
    <source>
        <dbReference type="ARBA" id="ARBA00022527"/>
    </source>
</evidence>
<proteinExistence type="predicted"/>
<keyword evidence="12" id="KW-1185">Reference proteome</keyword>
<sequence length="548" mass="61839">MTFLYCTQGHENPPVNKFCQECGNALPIHVGKIIDNRYRIVRCLGQGGFGRTYLAEDITQGNQNCVLKEFAPQDQPGSQLQKAQELFEREGSVLYKLQHPQIPRLREMLRSNLSGKEFLFLVQDYVEGGTYYQFLETRKRQGKTFSEDEIRELLLQILPVLSYIHSLNVIHRDISPDNLIKRQADGLPVLIDFGGVKVLQATAFAWLNYKNILPTRLGKAGYAPEEQLKQGTVAGNSDLYALAVTALVLLTGKQADELYDTYNAVWRWGEINVSPQLQAVLKKMLAYKMRDRYQSASEVIQALQSATPTPPPNPNISRIQTAVVAPGKQHSPPRSQLHNIGSQVLAAVFRVPSWLPHSAKTFAATLAIGLLVAGGFHFVKFLTEGNPLAPLTKGLPSINNNPSKLLSRRQALQIPEAFFNNLVNEQFYNKHPELNKRNLTPEPEDSQLRAEWQTIGDNFINKIEQGKVSKDALSKLGSYSQRDAEIWRQKARRGELGNYTLNKLRTATDAKFYQLFPEERRNPKKSLLLGQIWYAIAADKVSELETRN</sequence>
<dbReference type="EMBL" id="CP003620">
    <property type="protein sequence ID" value="AFZ14387.1"/>
    <property type="molecule type" value="Genomic_DNA"/>
</dbReference>
<dbReference type="PANTHER" id="PTHR24363">
    <property type="entry name" value="SERINE/THREONINE PROTEIN KINASE"/>
    <property type="match status" value="1"/>
</dbReference>
<dbReference type="EC" id="2.7.11.1" evidence="1"/>
<evidence type="ECO:0000256" key="6">
    <source>
        <dbReference type="ARBA" id="ARBA00022840"/>
    </source>
</evidence>
<dbReference type="OrthoDB" id="507628at2"/>
<dbReference type="GO" id="GO:0005524">
    <property type="term" value="F:ATP binding"/>
    <property type="evidence" value="ECO:0007669"/>
    <property type="project" value="UniProtKB-UniRule"/>
</dbReference>
<evidence type="ECO:0000256" key="3">
    <source>
        <dbReference type="ARBA" id="ARBA00022679"/>
    </source>
</evidence>
<dbReference type="InterPro" id="IPR017441">
    <property type="entry name" value="Protein_kinase_ATP_BS"/>
</dbReference>
<keyword evidence="2 11" id="KW-0723">Serine/threonine-protein kinase</keyword>
<name>K9W3Q3_9CYAN</name>
<organism evidence="11 12">
    <name type="scientific">Crinalium epipsammum PCC 9333</name>
    <dbReference type="NCBI Taxonomy" id="1173022"/>
    <lineage>
        <taxon>Bacteria</taxon>
        <taxon>Bacillati</taxon>
        <taxon>Cyanobacteriota</taxon>
        <taxon>Cyanophyceae</taxon>
        <taxon>Gomontiellales</taxon>
        <taxon>Gomontiellaceae</taxon>
        <taxon>Crinalium</taxon>
    </lineage>
</organism>
<dbReference type="RefSeq" id="WP_015204492.1">
    <property type="nucleotide sequence ID" value="NC_019753.1"/>
</dbReference>
<dbReference type="SUPFAM" id="SSF56112">
    <property type="entry name" value="Protein kinase-like (PK-like)"/>
    <property type="match status" value="1"/>
</dbReference>
<gene>
    <name evidence="11" type="ORF">Cri9333_3564</name>
</gene>
<dbReference type="AlphaFoldDB" id="K9W3Q3"/>
<evidence type="ECO:0000256" key="7">
    <source>
        <dbReference type="ARBA" id="ARBA00047899"/>
    </source>
</evidence>
<evidence type="ECO:0000256" key="5">
    <source>
        <dbReference type="ARBA" id="ARBA00022777"/>
    </source>
</evidence>
<comment type="catalytic activity">
    <reaction evidence="7">
        <text>L-threonyl-[protein] + ATP = O-phospho-L-threonyl-[protein] + ADP + H(+)</text>
        <dbReference type="Rhea" id="RHEA:46608"/>
        <dbReference type="Rhea" id="RHEA-COMP:11060"/>
        <dbReference type="Rhea" id="RHEA-COMP:11605"/>
        <dbReference type="ChEBI" id="CHEBI:15378"/>
        <dbReference type="ChEBI" id="CHEBI:30013"/>
        <dbReference type="ChEBI" id="CHEBI:30616"/>
        <dbReference type="ChEBI" id="CHEBI:61977"/>
        <dbReference type="ChEBI" id="CHEBI:456216"/>
        <dbReference type="EC" id="2.7.11.1"/>
    </reaction>
</comment>
<evidence type="ECO:0000256" key="1">
    <source>
        <dbReference type="ARBA" id="ARBA00012513"/>
    </source>
</evidence>
<dbReference type="PATRIC" id="fig|1173022.3.peg.3835"/>
<dbReference type="PANTHER" id="PTHR24363:SF0">
    <property type="entry name" value="SERINE_THREONINE KINASE LIKE DOMAIN CONTAINING 1"/>
    <property type="match status" value="1"/>
</dbReference>
<dbReference type="KEGG" id="cep:Cri9333_3564"/>